<evidence type="ECO:0000313" key="13">
    <source>
        <dbReference type="Proteomes" id="UP000253061"/>
    </source>
</evidence>
<evidence type="ECO:0000256" key="1">
    <source>
        <dbReference type="ARBA" id="ARBA00000109"/>
    </source>
</evidence>
<dbReference type="InterPro" id="IPR000999">
    <property type="entry name" value="RNase_III_dom"/>
</dbReference>
<evidence type="ECO:0000256" key="9">
    <source>
        <dbReference type="HAMAP-Rule" id="MF_00104"/>
    </source>
</evidence>
<dbReference type="SUPFAM" id="SSF54768">
    <property type="entry name" value="dsRNA-binding domain-like"/>
    <property type="match status" value="1"/>
</dbReference>
<dbReference type="EMBL" id="JPWB01000007">
    <property type="protein sequence ID" value="RCK20523.1"/>
    <property type="molecule type" value="Genomic_DNA"/>
</dbReference>
<dbReference type="GO" id="GO:0006364">
    <property type="term" value="P:rRNA processing"/>
    <property type="evidence" value="ECO:0007669"/>
    <property type="project" value="UniProtKB-UniRule"/>
</dbReference>
<feature type="domain" description="DRBM" evidence="10">
    <location>
        <begin position="157"/>
        <end position="228"/>
    </location>
</feature>
<dbReference type="GO" id="GO:0010468">
    <property type="term" value="P:regulation of gene expression"/>
    <property type="evidence" value="ECO:0007669"/>
    <property type="project" value="TreeGrafter"/>
</dbReference>
<dbReference type="GO" id="GO:0006397">
    <property type="term" value="P:mRNA processing"/>
    <property type="evidence" value="ECO:0007669"/>
    <property type="project" value="UniProtKB-UniRule"/>
</dbReference>
<dbReference type="EC" id="3.1.26.3" evidence="9"/>
<evidence type="ECO:0000256" key="6">
    <source>
        <dbReference type="ARBA" id="ARBA00022759"/>
    </source>
</evidence>
<dbReference type="Gene3D" id="1.10.1520.10">
    <property type="entry name" value="Ribonuclease III domain"/>
    <property type="match status" value="1"/>
</dbReference>
<gene>
    <name evidence="9" type="primary">rnc</name>
    <name evidence="12" type="ORF">TH6_15795</name>
</gene>
<dbReference type="InterPro" id="IPR014720">
    <property type="entry name" value="dsRBD_dom"/>
</dbReference>
<feature type="active site" evidence="9">
    <location>
        <position position="49"/>
    </location>
</feature>
<keyword evidence="3 9" id="KW-0698">rRNA processing</keyword>
<dbReference type="PROSITE" id="PS00517">
    <property type="entry name" value="RNASE_3_1"/>
    <property type="match status" value="1"/>
</dbReference>
<dbReference type="InterPro" id="IPR036389">
    <property type="entry name" value="RNase_III_sf"/>
</dbReference>
<evidence type="ECO:0000256" key="8">
    <source>
        <dbReference type="ARBA" id="ARBA00022884"/>
    </source>
</evidence>
<dbReference type="HAMAP" id="MF_00104">
    <property type="entry name" value="RNase_III"/>
    <property type="match status" value="1"/>
</dbReference>
<keyword evidence="9" id="KW-0819">tRNA processing</keyword>
<comment type="caution">
    <text evidence="12">The sequence shown here is derived from an EMBL/GenBank/DDBJ whole genome shotgun (WGS) entry which is preliminary data.</text>
</comment>
<dbReference type="AlphaFoldDB" id="A0A367V5U5"/>
<sequence>MSDGLPVIAEIDHGFSDPDLLRVALTHRSAAKGKDMLSGGNERLEFLGDRVLGLVVAEMLYTRFGREREGAMAKRFVALVRRETLARVAEQIKLGEHIQMAKGERAAGADTNPAILSDCMEAVIAALYLDGGLEPARRFIEKLWTPLLDEANKPPQDAKTQLQEWLQGRGGGKPLPKYEMVGREGPAHAPVFTIELTTGDGESVSAEGKSKREAEQLAAKLMLEKLSDE</sequence>
<evidence type="ECO:0000256" key="3">
    <source>
        <dbReference type="ARBA" id="ARBA00022552"/>
    </source>
</evidence>
<dbReference type="GO" id="GO:0005737">
    <property type="term" value="C:cytoplasm"/>
    <property type="evidence" value="ECO:0007669"/>
    <property type="project" value="UniProtKB-SubCell"/>
</dbReference>
<comment type="subunit">
    <text evidence="9">Homodimer.</text>
</comment>
<evidence type="ECO:0000256" key="2">
    <source>
        <dbReference type="ARBA" id="ARBA00010183"/>
    </source>
</evidence>
<evidence type="ECO:0000256" key="4">
    <source>
        <dbReference type="ARBA" id="ARBA00022664"/>
    </source>
</evidence>
<evidence type="ECO:0000256" key="5">
    <source>
        <dbReference type="ARBA" id="ARBA00022722"/>
    </source>
</evidence>
<dbReference type="NCBIfam" id="TIGR02191">
    <property type="entry name" value="RNaseIII"/>
    <property type="match status" value="1"/>
</dbReference>
<dbReference type="SUPFAM" id="SSF69065">
    <property type="entry name" value="RNase III domain-like"/>
    <property type="match status" value="1"/>
</dbReference>
<dbReference type="PROSITE" id="PS50142">
    <property type="entry name" value="RNASE_3_2"/>
    <property type="match status" value="1"/>
</dbReference>
<dbReference type="SMART" id="SM00535">
    <property type="entry name" value="RIBOc"/>
    <property type="match status" value="1"/>
</dbReference>
<dbReference type="GO" id="GO:0008033">
    <property type="term" value="P:tRNA processing"/>
    <property type="evidence" value="ECO:0007669"/>
    <property type="project" value="UniProtKB-KW"/>
</dbReference>
<dbReference type="Proteomes" id="UP000253061">
    <property type="component" value="Unassembled WGS sequence"/>
</dbReference>
<keyword evidence="9" id="KW-0460">Magnesium</keyword>
<keyword evidence="9" id="KW-0699">rRNA-binding</keyword>
<feature type="binding site" evidence="9">
    <location>
        <position position="118"/>
    </location>
    <ligand>
        <name>Mg(2+)</name>
        <dbReference type="ChEBI" id="CHEBI:18420"/>
    </ligand>
</feature>
<comment type="cofactor">
    <cofactor evidence="9">
        <name>Mg(2+)</name>
        <dbReference type="ChEBI" id="CHEBI:18420"/>
    </cofactor>
</comment>
<comment type="catalytic activity">
    <reaction evidence="1 9">
        <text>Endonucleolytic cleavage to 5'-phosphomonoester.</text>
        <dbReference type="EC" id="3.1.26.3"/>
    </reaction>
</comment>
<feature type="domain" description="RNase III" evidence="11">
    <location>
        <begin position="10"/>
        <end position="132"/>
    </location>
</feature>
<evidence type="ECO:0000313" key="12">
    <source>
        <dbReference type="EMBL" id="RCK20523.1"/>
    </source>
</evidence>
<keyword evidence="4 9" id="KW-0507">mRNA processing</keyword>
<comment type="subcellular location">
    <subcellularLocation>
        <location evidence="9">Cytoplasm</location>
    </subcellularLocation>
</comment>
<dbReference type="InterPro" id="IPR011907">
    <property type="entry name" value="RNase_III"/>
</dbReference>
<evidence type="ECO:0000259" key="11">
    <source>
        <dbReference type="PROSITE" id="PS50142"/>
    </source>
</evidence>
<organism evidence="12 13">
    <name type="scientific">Thalassospira profundimaris</name>
    <dbReference type="NCBI Taxonomy" id="502049"/>
    <lineage>
        <taxon>Bacteria</taxon>
        <taxon>Pseudomonadati</taxon>
        <taxon>Pseudomonadota</taxon>
        <taxon>Alphaproteobacteria</taxon>
        <taxon>Rhodospirillales</taxon>
        <taxon>Thalassospiraceae</taxon>
        <taxon>Thalassospira</taxon>
    </lineage>
</organism>
<dbReference type="PANTHER" id="PTHR11207:SF0">
    <property type="entry name" value="RIBONUCLEASE 3"/>
    <property type="match status" value="1"/>
</dbReference>
<evidence type="ECO:0000259" key="10">
    <source>
        <dbReference type="PROSITE" id="PS50137"/>
    </source>
</evidence>
<keyword evidence="7 9" id="KW-0378">Hydrolase</keyword>
<keyword evidence="5 9" id="KW-0540">Nuclease</keyword>
<comment type="similarity">
    <text evidence="2">Belongs to the ribonuclease III family.</text>
</comment>
<dbReference type="GO" id="GO:0003725">
    <property type="term" value="F:double-stranded RNA binding"/>
    <property type="evidence" value="ECO:0007669"/>
    <property type="project" value="TreeGrafter"/>
</dbReference>
<keyword evidence="9" id="KW-0963">Cytoplasm</keyword>
<dbReference type="GO" id="GO:0004525">
    <property type="term" value="F:ribonuclease III activity"/>
    <property type="evidence" value="ECO:0007669"/>
    <property type="project" value="UniProtKB-UniRule"/>
</dbReference>
<dbReference type="CDD" id="cd00593">
    <property type="entry name" value="RIBOc"/>
    <property type="match status" value="1"/>
</dbReference>
<name>A0A367V5U5_9PROT</name>
<comment type="function">
    <text evidence="9">Digests double-stranded RNA. Involved in the processing of primary rRNA transcript to yield the immediate precursors to the large and small rRNAs (23S and 16S). Processes some mRNAs, and tRNAs when they are encoded in the rRNA operon. Processes pre-crRNA and tracrRNA of type II CRISPR loci if present in the organism.</text>
</comment>
<dbReference type="PROSITE" id="PS50137">
    <property type="entry name" value="DS_RBD"/>
    <property type="match status" value="1"/>
</dbReference>
<dbReference type="FunFam" id="1.10.1520.10:FF:000001">
    <property type="entry name" value="Ribonuclease 3"/>
    <property type="match status" value="1"/>
</dbReference>
<dbReference type="CDD" id="cd10845">
    <property type="entry name" value="DSRM_RNAse_III_family"/>
    <property type="match status" value="1"/>
</dbReference>
<feature type="active site" evidence="9">
    <location>
        <position position="121"/>
    </location>
</feature>
<dbReference type="RefSeq" id="WP_114129898.1">
    <property type="nucleotide sequence ID" value="NZ_JPWB01000007.1"/>
</dbReference>
<dbReference type="PANTHER" id="PTHR11207">
    <property type="entry name" value="RIBONUCLEASE III"/>
    <property type="match status" value="1"/>
</dbReference>
<dbReference type="Pfam" id="PF00035">
    <property type="entry name" value="dsrm"/>
    <property type="match status" value="1"/>
</dbReference>
<reference evidence="12 13" key="1">
    <citation type="submission" date="2014-07" db="EMBL/GenBank/DDBJ databases">
        <title>Draft genome sequence of Thalassospira profundimaris R8-17.</title>
        <authorList>
            <person name="Lai Q."/>
            <person name="Shao Z."/>
        </authorList>
    </citation>
    <scope>NUCLEOTIDE SEQUENCE [LARGE SCALE GENOMIC DNA]</scope>
    <source>
        <strain evidence="12 13">R8-17</strain>
    </source>
</reference>
<evidence type="ECO:0000256" key="7">
    <source>
        <dbReference type="ARBA" id="ARBA00022801"/>
    </source>
</evidence>
<dbReference type="Gene3D" id="3.30.160.20">
    <property type="match status" value="1"/>
</dbReference>
<protein>
    <recommendedName>
        <fullName evidence="9">Ribonuclease 3</fullName>
        <ecNumber evidence="9">3.1.26.3</ecNumber>
    </recommendedName>
    <alternativeName>
        <fullName evidence="9">Ribonuclease III</fullName>
        <shortName evidence="9">RNase III</shortName>
    </alternativeName>
</protein>
<dbReference type="Pfam" id="PF14622">
    <property type="entry name" value="Ribonucleas_3_3"/>
    <property type="match status" value="1"/>
</dbReference>
<keyword evidence="8 9" id="KW-0694">RNA-binding</keyword>
<feature type="binding site" evidence="9">
    <location>
        <position position="121"/>
    </location>
    <ligand>
        <name>Mg(2+)</name>
        <dbReference type="ChEBI" id="CHEBI:18420"/>
    </ligand>
</feature>
<feature type="binding site" evidence="9">
    <location>
        <position position="45"/>
    </location>
    <ligand>
        <name>Mg(2+)</name>
        <dbReference type="ChEBI" id="CHEBI:18420"/>
    </ligand>
</feature>
<keyword evidence="9" id="KW-0479">Metal-binding</keyword>
<proteinExistence type="inferred from homology"/>
<dbReference type="GO" id="GO:0019843">
    <property type="term" value="F:rRNA binding"/>
    <property type="evidence" value="ECO:0007669"/>
    <property type="project" value="UniProtKB-KW"/>
</dbReference>
<keyword evidence="6 9" id="KW-0255">Endonuclease</keyword>
<accession>A0A367V5U5</accession>
<dbReference type="GO" id="GO:0046872">
    <property type="term" value="F:metal ion binding"/>
    <property type="evidence" value="ECO:0007669"/>
    <property type="project" value="UniProtKB-KW"/>
</dbReference>
<dbReference type="SMART" id="SM00358">
    <property type="entry name" value="DSRM"/>
    <property type="match status" value="1"/>
</dbReference>